<keyword evidence="2" id="KW-0812">Transmembrane</keyword>
<feature type="compositionally biased region" description="Basic residues" evidence="1">
    <location>
        <begin position="35"/>
        <end position="45"/>
    </location>
</feature>
<evidence type="ECO:0000313" key="4">
    <source>
        <dbReference type="Proteomes" id="UP001342826"/>
    </source>
</evidence>
<dbReference type="Proteomes" id="UP001342826">
    <property type="component" value="Unassembled WGS sequence"/>
</dbReference>
<gene>
    <name evidence="3" type="ORF">P9271_05275</name>
</gene>
<keyword evidence="4" id="KW-1185">Reference proteome</keyword>
<accession>A0ABU6NUN9</accession>
<reference evidence="3 4" key="1">
    <citation type="submission" date="2023-03" db="EMBL/GenBank/DDBJ databases">
        <title>Bacillus Genome Sequencing.</title>
        <authorList>
            <person name="Dunlap C."/>
        </authorList>
    </citation>
    <scope>NUCLEOTIDE SEQUENCE [LARGE SCALE GENOMIC DNA]</scope>
    <source>
        <strain evidence="3 4">NRS-1717</strain>
    </source>
</reference>
<dbReference type="EMBL" id="JARTFS010000005">
    <property type="protein sequence ID" value="MED4400741.1"/>
    <property type="molecule type" value="Genomic_DNA"/>
</dbReference>
<evidence type="ECO:0000313" key="3">
    <source>
        <dbReference type="EMBL" id="MED4400741.1"/>
    </source>
</evidence>
<feature type="transmembrane region" description="Helical" evidence="2">
    <location>
        <begin position="49"/>
        <end position="73"/>
    </location>
</feature>
<protein>
    <submittedName>
        <fullName evidence="3">Uncharacterized protein</fullName>
    </submittedName>
</protein>
<evidence type="ECO:0000256" key="2">
    <source>
        <dbReference type="SAM" id="Phobius"/>
    </source>
</evidence>
<proteinExistence type="predicted"/>
<name>A0ABU6NUN9_9BACI</name>
<keyword evidence="2" id="KW-1133">Transmembrane helix</keyword>
<comment type="caution">
    <text evidence="3">The sequence shown here is derived from an EMBL/GenBank/DDBJ whole genome shotgun (WGS) entry which is preliminary data.</text>
</comment>
<keyword evidence="2" id="KW-0472">Membrane</keyword>
<organism evidence="3 4">
    <name type="scientific">Metabacillus fastidiosus</name>
    <dbReference type="NCBI Taxonomy" id="1458"/>
    <lineage>
        <taxon>Bacteria</taxon>
        <taxon>Bacillati</taxon>
        <taxon>Bacillota</taxon>
        <taxon>Bacilli</taxon>
        <taxon>Bacillales</taxon>
        <taxon>Bacillaceae</taxon>
        <taxon>Metabacillus</taxon>
    </lineage>
</organism>
<sequence length="97" mass="11611">MSRLNRSPDQTQDLREQMIDQFKEENGQYPSRTDVHKKNKNKKKKRMKYPVISTLAIFFILTPVLIYSIWYYLDNRGAGRVNGVDNSHYENVFIKKR</sequence>
<feature type="region of interest" description="Disordered" evidence="1">
    <location>
        <begin position="23"/>
        <end position="45"/>
    </location>
</feature>
<dbReference type="RefSeq" id="WP_328014967.1">
    <property type="nucleotide sequence ID" value="NZ_JARTFS010000005.1"/>
</dbReference>
<evidence type="ECO:0000256" key="1">
    <source>
        <dbReference type="SAM" id="MobiDB-lite"/>
    </source>
</evidence>